<evidence type="ECO:0008006" key="3">
    <source>
        <dbReference type="Google" id="ProtNLM"/>
    </source>
</evidence>
<evidence type="ECO:0000313" key="2">
    <source>
        <dbReference type="EMBL" id="GEY56791.1"/>
    </source>
</evidence>
<accession>A0A699HQF1</accession>
<dbReference type="AlphaFoldDB" id="A0A699HQF1"/>
<sequence>FEGHIREPPQISSPINQHSRDDVPEDIYRHMAEQDRLLKEAWTKVEAHDSLINQMNAALQVTVDHRPQHGSSHNHDVSGVIPDVMNRERRESHPMQSPPYKFYYLYNDGWHFPILQQVNFEDCGVATCWLIDKFCMGEESRGQDITQAFFDAVRVDTLYKFYNCRCEDTAECGYD</sequence>
<organism evidence="2">
    <name type="scientific">Tanacetum cinerariifolium</name>
    <name type="common">Dalmatian daisy</name>
    <name type="synonym">Chrysanthemum cinerariifolium</name>
    <dbReference type="NCBI Taxonomy" id="118510"/>
    <lineage>
        <taxon>Eukaryota</taxon>
        <taxon>Viridiplantae</taxon>
        <taxon>Streptophyta</taxon>
        <taxon>Embryophyta</taxon>
        <taxon>Tracheophyta</taxon>
        <taxon>Spermatophyta</taxon>
        <taxon>Magnoliopsida</taxon>
        <taxon>eudicotyledons</taxon>
        <taxon>Gunneridae</taxon>
        <taxon>Pentapetalae</taxon>
        <taxon>asterids</taxon>
        <taxon>campanulids</taxon>
        <taxon>Asterales</taxon>
        <taxon>Asteraceae</taxon>
        <taxon>Asteroideae</taxon>
        <taxon>Anthemideae</taxon>
        <taxon>Anthemidinae</taxon>
        <taxon>Tanacetum</taxon>
    </lineage>
</organism>
<feature type="non-terminal residue" evidence="2">
    <location>
        <position position="1"/>
    </location>
</feature>
<comment type="caution">
    <text evidence="2">The sequence shown here is derived from an EMBL/GenBank/DDBJ whole genome shotgun (WGS) entry which is preliminary data.</text>
</comment>
<proteinExistence type="predicted"/>
<feature type="region of interest" description="Disordered" evidence="1">
    <location>
        <begin position="1"/>
        <end position="21"/>
    </location>
</feature>
<dbReference type="EMBL" id="BKCJ010189634">
    <property type="protein sequence ID" value="GEY56791.1"/>
    <property type="molecule type" value="Genomic_DNA"/>
</dbReference>
<reference evidence="2" key="1">
    <citation type="journal article" date="2019" name="Sci. Rep.">
        <title>Draft genome of Tanacetum cinerariifolium, the natural source of mosquito coil.</title>
        <authorList>
            <person name="Yamashiro T."/>
            <person name="Shiraishi A."/>
            <person name="Satake H."/>
            <person name="Nakayama K."/>
        </authorList>
    </citation>
    <scope>NUCLEOTIDE SEQUENCE</scope>
</reference>
<evidence type="ECO:0000256" key="1">
    <source>
        <dbReference type="SAM" id="MobiDB-lite"/>
    </source>
</evidence>
<name>A0A699HQF1_TANCI</name>
<protein>
    <recommendedName>
        <fullName evidence="3">Ulp1 protease family, C-terminal catalytic domain-containing protein</fullName>
    </recommendedName>
</protein>
<gene>
    <name evidence="2" type="ORF">Tci_428765</name>
</gene>